<dbReference type="PANTHER" id="PTHR19920:SF0">
    <property type="entry name" value="CYTOSOLIC IRON-SULFUR PROTEIN ASSEMBLY PROTEIN CIAO1-RELATED"/>
    <property type="match status" value="1"/>
</dbReference>
<evidence type="ECO:0000256" key="3">
    <source>
        <dbReference type="PROSITE-ProRule" id="PRU00221"/>
    </source>
</evidence>
<dbReference type="PRINTS" id="PR00320">
    <property type="entry name" value="GPROTEINBRPT"/>
</dbReference>
<dbReference type="GO" id="GO:0097361">
    <property type="term" value="C:cytosolic [4Fe-4S] assembly targeting complex"/>
    <property type="evidence" value="ECO:0007669"/>
    <property type="project" value="TreeGrafter"/>
</dbReference>
<dbReference type="RefSeq" id="XP_004995118.1">
    <property type="nucleotide sequence ID" value="XM_004995061.1"/>
</dbReference>
<proteinExistence type="predicted"/>
<dbReference type="EMBL" id="GL832963">
    <property type="protein sequence ID" value="EGD83614.1"/>
    <property type="molecule type" value="Genomic_DNA"/>
</dbReference>
<dbReference type="InterPro" id="IPR001680">
    <property type="entry name" value="WD40_rpt"/>
</dbReference>
<dbReference type="InterPro" id="IPR036322">
    <property type="entry name" value="WD40_repeat_dom_sf"/>
</dbReference>
<feature type="repeat" description="WD" evidence="3">
    <location>
        <begin position="60"/>
        <end position="92"/>
    </location>
</feature>
<sequence length="309" mass="34278">MALGHASPNFKDLSAELFAPVRMRFSPTGRQLVTASFDGTVCVWERTADTVTEWECYATLEGHENEVKDACFSASGEYLASCSRDKTVWIWEHLEDTDEYDCCSILNDHTQDVKCLRWHPSLDLLASGSYDNTICLYRPDPDISDWTRVAHLTGHESTVWSLAFNASGSLLASASDDKTVRIWKFTPPEQPSAFSGTDGTWTCVTTLSGFHTRSVYSVDWCHVTNLLATGCGDNHVRVFRQTQVESASAPSFEKVYDDQTHTQDVNAVLWCAQEPAGHNATARILLASASDDEVITLARFQEMGPSNCV</sequence>
<dbReference type="SMART" id="SM00320">
    <property type="entry name" value="WD40"/>
    <property type="match status" value="6"/>
</dbReference>
<evidence type="ECO:0000256" key="2">
    <source>
        <dbReference type="ARBA" id="ARBA00022737"/>
    </source>
</evidence>
<dbReference type="GO" id="GO:0016226">
    <property type="term" value="P:iron-sulfur cluster assembly"/>
    <property type="evidence" value="ECO:0007669"/>
    <property type="project" value="TreeGrafter"/>
</dbReference>
<dbReference type="OMA" id="FHIRTIF"/>
<accession>F2U6Y2</accession>
<dbReference type="eggNOG" id="KOG0645">
    <property type="taxonomic scope" value="Eukaryota"/>
</dbReference>
<dbReference type="PROSITE" id="PS50294">
    <property type="entry name" value="WD_REPEATS_REGION"/>
    <property type="match status" value="3"/>
</dbReference>
<dbReference type="GeneID" id="16075698"/>
<evidence type="ECO:0000256" key="1">
    <source>
        <dbReference type="ARBA" id="ARBA00022574"/>
    </source>
</evidence>
<dbReference type="SUPFAM" id="SSF50978">
    <property type="entry name" value="WD40 repeat-like"/>
    <property type="match status" value="1"/>
</dbReference>
<dbReference type="PANTHER" id="PTHR19920">
    <property type="entry name" value="WD40 PROTEIN CIAO1"/>
    <property type="match status" value="1"/>
</dbReference>
<dbReference type="Gene3D" id="2.130.10.10">
    <property type="entry name" value="YVTN repeat-like/Quinoprotein amine dehydrogenase"/>
    <property type="match status" value="1"/>
</dbReference>
<feature type="repeat" description="WD" evidence="3">
    <location>
        <begin position="106"/>
        <end position="137"/>
    </location>
</feature>
<keyword evidence="1 3" id="KW-0853">WD repeat</keyword>
<dbReference type="STRING" id="946362.F2U6Y2"/>
<feature type="repeat" description="WD" evidence="3">
    <location>
        <begin position="23"/>
        <end position="45"/>
    </location>
</feature>
<dbReference type="InterPro" id="IPR015943">
    <property type="entry name" value="WD40/YVTN_repeat-like_dom_sf"/>
</dbReference>
<reference evidence="4" key="1">
    <citation type="submission" date="2009-08" db="EMBL/GenBank/DDBJ databases">
        <title>Annotation of Salpingoeca rosetta.</title>
        <authorList>
            <consortium name="The Broad Institute Genome Sequencing Platform"/>
            <person name="Russ C."/>
            <person name="Cuomo C."/>
            <person name="Burger G."/>
            <person name="Gray M.W."/>
            <person name="Holland P.W.H."/>
            <person name="King N."/>
            <person name="Lang F.B.F."/>
            <person name="Roger A.J."/>
            <person name="Ruiz-Trillo I."/>
            <person name="Young S.K."/>
            <person name="Zeng Q."/>
            <person name="Gargeya S."/>
            <person name="Alvarado L."/>
            <person name="Berlin A."/>
            <person name="Chapman S.B."/>
            <person name="Chen Z."/>
            <person name="Freedman E."/>
            <person name="Gellesch M."/>
            <person name="Goldberg J."/>
            <person name="Griggs A."/>
            <person name="Gujja S."/>
            <person name="Heilman E."/>
            <person name="Heiman D."/>
            <person name="Howarth C."/>
            <person name="Mehta T."/>
            <person name="Neiman D."/>
            <person name="Pearson M."/>
            <person name="Roberts A."/>
            <person name="Saif S."/>
            <person name="Shea T."/>
            <person name="Shenoy N."/>
            <person name="Sisk P."/>
            <person name="Stolte C."/>
            <person name="Sykes S."/>
            <person name="White J."/>
            <person name="Yandava C."/>
            <person name="Haas B."/>
            <person name="Nusbaum C."/>
            <person name="Birren B."/>
        </authorList>
    </citation>
    <scope>NUCLEOTIDE SEQUENCE [LARGE SCALE GENOMIC DNA]</scope>
    <source>
        <strain evidence="4">ATCC 50818</strain>
    </source>
</reference>
<keyword evidence="5" id="KW-1185">Reference proteome</keyword>
<dbReference type="Proteomes" id="UP000007799">
    <property type="component" value="Unassembled WGS sequence"/>
</dbReference>
<name>F2U6Y2_SALR5</name>
<organism evidence="5">
    <name type="scientific">Salpingoeca rosetta (strain ATCC 50818 / BSB-021)</name>
    <dbReference type="NCBI Taxonomy" id="946362"/>
    <lineage>
        <taxon>Eukaryota</taxon>
        <taxon>Choanoflagellata</taxon>
        <taxon>Craspedida</taxon>
        <taxon>Salpingoecidae</taxon>
        <taxon>Salpingoeca</taxon>
    </lineage>
</organism>
<dbReference type="PROSITE" id="PS50082">
    <property type="entry name" value="WD_REPEATS_2"/>
    <property type="match status" value="4"/>
</dbReference>
<dbReference type="OrthoDB" id="284782at2759"/>
<dbReference type="KEGG" id="sre:PTSG_04222"/>
<dbReference type="Pfam" id="PF00400">
    <property type="entry name" value="WD40"/>
    <property type="match status" value="5"/>
</dbReference>
<dbReference type="CDD" id="cd00200">
    <property type="entry name" value="WD40"/>
    <property type="match status" value="1"/>
</dbReference>
<protein>
    <submittedName>
        <fullName evidence="4">Uncharacterized protein</fullName>
    </submittedName>
</protein>
<evidence type="ECO:0000313" key="5">
    <source>
        <dbReference type="Proteomes" id="UP000007799"/>
    </source>
</evidence>
<feature type="repeat" description="WD" evidence="3">
    <location>
        <begin position="152"/>
        <end position="193"/>
    </location>
</feature>
<keyword evidence="2" id="KW-0677">Repeat</keyword>
<evidence type="ECO:0000313" key="4">
    <source>
        <dbReference type="EMBL" id="EGD83614.1"/>
    </source>
</evidence>
<dbReference type="AlphaFoldDB" id="F2U6Y2"/>
<gene>
    <name evidence="4" type="ORF">PTSG_04222</name>
</gene>
<dbReference type="InParanoid" id="F2U6Y2"/>
<dbReference type="InterPro" id="IPR020472">
    <property type="entry name" value="WD40_PAC1"/>
</dbReference>